<protein>
    <recommendedName>
        <fullName evidence="5">RING-type domain-containing protein</fullName>
    </recommendedName>
</protein>
<dbReference type="InterPro" id="IPR001841">
    <property type="entry name" value="Znf_RING"/>
</dbReference>
<dbReference type="Pfam" id="PF13639">
    <property type="entry name" value="zf-RING_2"/>
    <property type="match status" value="1"/>
</dbReference>
<keyword evidence="1" id="KW-0479">Metal-binding</keyword>
<dbReference type="SMART" id="SM00184">
    <property type="entry name" value="RING"/>
    <property type="match status" value="1"/>
</dbReference>
<dbReference type="AlphaFoldDB" id="A0A448WPS3"/>
<dbReference type="Gene3D" id="3.30.40.10">
    <property type="entry name" value="Zinc/RING finger domain, C3HC4 (zinc finger)"/>
    <property type="match status" value="1"/>
</dbReference>
<dbReference type="EMBL" id="CAAALY010031199">
    <property type="protein sequence ID" value="VEL17123.1"/>
    <property type="molecule type" value="Genomic_DNA"/>
</dbReference>
<proteinExistence type="predicted"/>
<evidence type="ECO:0000259" key="5">
    <source>
        <dbReference type="PROSITE" id="PS50089"/>
    </source>
</evidence>
<dbReference type="PROSITE" id="PS00518">
    <property type="entry name" value="ZF_RING_1"/>
    <property type="match status" value="1"/>
</dbReference>
<keyword evidence="7" id="KW-1185">Reference proteome</keyword>
<dbReference type="OrthoDB" id="5330228at2759"/>
<evidence type="ECO:0000256" key="4">
    <source>
        <dbReference type="PROSITE-ProRule" id="PRU00175"/>
    </source>
</evidence>
<accession>A0A448WPS3</accession>
<organism evidence="6 7">
    <name type="scientific">Protopolystoma xenopodis</name>
    <dbReference type="NCBI Taxonomy" id="117903"/>
    <lineage>
        <taxon>Eukaryota</taxon>
        <taxon>Metazoa</taxon>
        <taxon>Spiralia</taxon>
        <taxon>Lophotrochozoa</taxon>
        <taxon>Platyhelminthes</taxon>
        <taxon>Monogenea</taxon>
        <taxon>Polyopisthocotylea</taxon>
        <taxon>Polystomatidea</taxon>
        <taxon>Polystomatidae</taxon>
        <taxon>Protopolystoma</taxon>
    </lineage>
</organism>
<gene>
    <name evidence="6" type="ORF">PXEA_LOCUS10563</name>
</gene>
<name>A0A448WPS3_9PLAT</name>
<dbReference type="InterPro" id="IPR013083">
    <property type="entry name" value="Znf_RING/FYVE/PHD"/>
</dbReference>
<dbReference type="PROSITE" id="PS50089">
    <property type="entry name" value="ZF_RING_2"/>
    <property type="match status" value="1"/>
</dbReference>
<evidence type="ECO:0000256" key="1">
    <source>
        <dbReference type="ARBA" id="ARBA00022723"/>
    </source>
</evidence>
<evidence type="ECO:0000256" key="2">
    <source>
        <dbReference type="ARBA" id="ARBA00022771"/>
    </source>
</evidence>
<dbReference type="SUPFAM" id="SSF57850">
    <property type="entry name" value="RING/U-box"/>
    <property type="match status" value="1"/>
</dbReference>
<comment type="caution">
    <text evidence="6">The sequence shown here is derived from an EMBL/GenBank/DDBJ whole genome shotgun (WGS) entry which is preliminary data.</text>
</comment>
<evidence type="ECO:0000256" key="3">
    <source>
        <dbReference type="ARBA" id="ARBA00022833"/>
    </source>
</evidence>
<dbReference type="PANTHER" id="PTHR15315:SF26">
    <property type="entry name" value="E3 UBIQUITIN-PROTEIN LIGASE NRDP1"/>
    <property type="match status" value="1"/>
</dbReference>
<dbReference type="InterPro" id="IPR017907">
    <property type="entry name" value="Znf_RING_CS"/>
</dbReference>
<feature type="domain" description="RING-type" evidence="5">
    <location>
        <begin position="40"/>
        <end position="78"/>
    </location>
</feature>
<dbReference type="Proteomes" id="UP000784294">
    <property type="component" value="Unassembled WGS sequence"/>
</dbReference>
<dbReference type="GO" id="GO:0008270">
    <property type="term" value="F:zinc ion binding"/>
    <property type="evidence" value="ECO:0007669"/>
    <property type="project" value="UniProtKB-KW"/>
</dbReference>
<keyword evidence="2 4" id="KW-0863">Zinc-finger</keyword>
<dbReference type="PANTHER" id="PTHR15315">
    <property type="entry name" value="RING FINGER PROTEIN 41, 151"/>
    <property type="match status" value="1"/>
</dbReference>
<evidence type="ECO:0000313" key="7">
    <source>
        <dbReference type="Proteomes" id="UP000784294"/>
    </source>
</evidence>
<keyword evidence="3" id="KW-0862">Zinc</keyword>
<sequence length="227" mass="25509">MAQAEKQEILGEQKESSGGRLQENATAEYIKEFISKELVCSICTEIIIHISSLDCGHVFCRVCIEKWMVLKKECPICRKSCSTAHPVTAMDRTVQMLHEVLFTTDDNARRNELLSERLCEINSPTQLHGQINLMIPSYSDRLSIEDQPRFNNQSNMSNNYLDSPSGMMISSTFDSTPYTISSDDENNSIWPYVDDEVSSSLTSEDTSMHVFTSSHFAAYSDTSSSSS</sequence>
<evidence type="ECO:0000313" key="6">
    <source>
        <dbReference type="EMBL" id="VEL17123.1"/>
    </source>
</evidence>
<reference evidence="6" key="1">
    <citation type="submission" date="2018-11" db="EMBL/GenBank/DDBJ databases">
        <authorList>
            <consortium name="Pathogen Informatics"/>
        </authorList>
    </citation>
    <scope>NUCLEOTIDE SEQUENCE</scope>
</reference>